<protein>
    <submittedName>
        <fullName evidence="1">Uncharacterized protein</fullName>
    </submittedName>
</protein>
<accession>A0ACB9JAT1</accession>
<reference evidence="1 2" key="2">
    <citation type="journal article" date="2022" name="Mol. Ecol. Resour.">
        <title>The genomes of chicory, endive, great burdock and yacon provide insights into Asteraceae paleo-polyploidization history and plant inulin production.</title>
        <authorList>
            <person name="Fan W."/>
            <person name="Wang S."/>
            <person name="Wang H."/>
            <person name="Wang A."/>
            <person name="Jiang F."/>
            <person name="Liu H."/>
            <person name="Zhao H."/>
            <person name="Xu D."/>
            <person name="Zhang Y."/>
        </authorList>
    </citation>
    <scope>NUCLEOTIDE SEQUENCE [LARGE SCALE GENOMIC DNA]</scope>
    <source>
        <strain evidence="2">cv. Yunnan</strain>
        <tissue evidence="1">Leaves</tissue>
    </source>
</reference>
<sequence length="864" mass="95319">MNPLEGDSLGTNQNQGRELPMGDMASGHADQTPPPGNFSFLVDQAPLSETIETGAIAAPLTSDPSGSDVEMEGTKHPSRPVDVQGLDFGYGKFSPRTNRTDVQSIIWDPDNGHYCLSEITNYSDLNVQPEPHTVVTGGMGRGLGLRMHGITMHGDTLLFLIGCNNGRAGLFLAIYSKATPFMEHVNKEKPFESKFFEPPEPGDAELQEEEMKEIETETPCVEMDGKNPRLSSGLTRLIEEQGVNRYMLRSSDEAGNSGTRHHASKPKLLKPDKNRRKKQSGFVDKENYPINMTINHVGDIISSHVRGDAVKDDQAGDVDIMHNSLHGDKSGRLLHLSALYAGDEGLVAGEEQEVSSDQSSKPRNCTPMEGIKVSYCNLKDTPNLVNVLPGIKFAREQETQGPISIIYPEGWEDIGREGDGVEEWGIIVNRNNVCLEKLGRVEKRKTQDHVIPSQPLDEMENVGDDVNVGCSGRVKKKKNTMRRIETQGHLSQSQVDKRESINSKDSQFQQDFIPRMLTQDPILIKEFNLGTDKGKEAQGNTRNKRRISINPAILKIKEKEARLMEIAKRINTTSANSKLLSSIMGLARSRVTRFSARTNEKGHVTIDESLVTNNIDGNDHNPDPSSQNKPSYANKVTGRDNTTGNDIIKFYSPTLSEDGNPVAVIDPRFIIQAKQEYKNVLYGEENQDNLENSGGTTLANPTIEHLKPQEMHDGQNIYKPSGNGGNTSVKGSPRKGLQNVTITETSNRFVLLNEEGHELESVMGTGTTDDREDINLVELNTGWARNYVGEEELDVDGSIAAVHSRNGEEVESESDATASFMKEDNFNRYSAYSDGKTNEEGVEQVRMDLDMAQAEIVGSEINGS</sequence>
<name>A0ACB9JAT1_9ASTR</name>
<reference evidence="2" key="1">
    <citation type="journal article" date="2022" name="Mol. Ecol. Resour.">
        <title>The genomes of chicory, endive, great burdock and yacon provide insights into Asteraceae palaeo-polyploidization history and plant inulin production.</title>
        <authorList>
            <person name="Fan W."/>
            <person name="Wang S."/>
            <person name="Wang H."/>
            <person name="Wang A."/>
            <person name="Jiang F."/>
            <person name="Liu H."/>
            <person name="Zhao H."/>
            <person name="Xu D."/>
            <person name="Zhang Y."/>
        </authorList>
    </citation>
    <scope>NUCLEOTIDE SEQUENCE [LARGE SCALE GENOMIC DNA]</scope>
    <source>
        <strain evidence="2">cv. Yunnan</strain>
    </source>
</reference>
<gene>
    <name evidence="1" type="ORF">L1987_16556</name>
</gene>
<dbReference type="EMBL" id="CM042022">
    <property type="protein sequence ID" value="KAI3816850.1"/>
    <property type="molecule type" value="Genomic_DNA"/>
</dbReference>
<proteinExistence type="predicted"/>
<evidence type="ECO:0000313" key="2">
    <source>
        <dbReference type="Proteomes" id="UP001056120"/>
    </source>
</evidence>
<dbReference type="Proteomes" id="UP001056120">
    <property type="component" value="Linkage Group LG05"/>
</dbReference>
<organism evidence="1 2">
    <name type="scientific">Smallanthus sonchifolius</name>
    <dbReference type="NCBI Taxonomy" id="185202"/>
    <lineage>
        <taxon>Eukaryota</taxon>
        <taxon>Viridiplantae</taxon>
        <taxon>Streptophyta</taxon>
        <taxon>Embryophyta</taxon>
        <taxon>Tracheophyta</taxon>
        <taxon>Spermatophyta</taxon>
        <taxon>Magnoliopsida</taxon>
        <taxon>eudicotyledons</taxon>
        <taxon>Gunneridae</taxon>
        <taxon>Pentapetalae</taxon>
        <taxon>asterids</taxon>
        <taxon>campanulids</taxon>
        <taxon>Asterales</taxon>
        <taxon>Asteraceae</taxon>
        <taxon>Asteroideae</taxon>
        <taxon>Heliantheae alliance</taxon>
        <taxon>Millerieae</taxon>
        <taxon>Smallanthus</taxon>
    </lineage>
</organism>
<evidence type="ECO:0000313" key="1">
    <source>
        <dbReference type="EMBL" id="KAI3816850.1"/>
    </source>
</evidence>
<comment type="caution">
    <text evidence="1">The sequence shown here is derived from an EMBL/GenBank/DDBJ whole genome shotgun (WGS) entry which is preliminary data.</text>
</comment>
<keyword evidence="2" id="KW-1185">Reference proteome</keyword>